<protein>
    <submittedName>
        <fullName evidence="1">Uncharacterized protein</fullName>
    </submittedName>
</protein>
<reference evidence="1 2" key="1">
    <citation type="submission" date="2019-06" db="EMBL/GenBank/DDBJ databases">
        <title>Lysobacter alkalisoli sp. nov. isolated from saline soil.</title>
        <authorList>
            <person name="Sun J.-Q."/>
            <person name="Xu L."/>
        </authorList>
    </citation>
    <scope>NUCLEOTIDE SEQUENCE [LARGE SCALE GENOMIC DNA]</scope>
    <source>
        <strain evidence="1 2">JCM 31130</strain>
    </source>
</reference>
<gene>
    <name evidence="1" type="ORF">FKV25_01935</name>
</gene>
<name>A0A508AMR6_9GAMM</name>
<organism evidence="1 2">
    <name type="scientific">Marilutibacter aestuarii</name>
    <dbReference type="NCBI Taxonomy" id="1706195"/>
    <lineage>
        <taxon>Bacteria</taxon>
        <taxon>Pseudomonadati</taxon>
        <taxon>Pseudomonadota</taxon>
        <taxon>Gammaproteobacteria</taxon>
        <taxon>Lysobacterales</taxon>
        <taxon>Lysobacteraceae</taxon>
        <taxon>Marilutibacter</taxon>
    </lineage>
</organism>
<dbReference type="OrthoDB" id="9927077at2"/>
<evidence type="ECO:0000313" key="1">
    <source>
        <dbReference type="EMBL" id="TQD51216.1"/>
    </source>
</evidence>
<dbReference type="EMBL" id="VICE01000014">
    <property type="protein sequence ID" value="TQD51216.1"/>
    <property type="molecule type" value="Genomic_DNA"/>
</dbReference>
<proteinExistence type="predicted"/>
<accession>A0A508AMR6</accession>
<comment type="caution">
    <text evidence="1">The sequence shown here is derived from an EMBL/GenBank/DDBJ whole genome shotgun (WGS) entry which is preliminary data.</text>
</comment>
<dbReference type="Proteomes" id="UP000318212">
    <property type="component" value="Unassembled WGS sequence"/>
</dbReference>
<dbReference type="RefSeq" id="WP_141517105.1">
    <property type="nucleotide sequence ID" value="NZ_VICE01000014.1"/>
</dbReference>
<dbReference type="AlphaFoldDB" id="A0A508AMR6"/>
<keyword evidence="2" id="KW-1185">Reference proteome</keyword>
<evidence type="ECO:0000313" key="2">
    <source>
        <dbReference type="Proteomes" id="UP000318212"/>
    </source>
</evidence>
<sequence>MATVIPLRPIENALAQANRLPSPPDRRACIRAVLAELNAGRNGQAVAFQLQRTRRDLASLQGGAA</sequence>